<dbReference type="InterPro" id="IPR040882">
    <property type="entry name" value="Cas12a_NUC"/>
</dbReference>
<evidence type="ECO:0000259" key="3">
    <source>
        <dbReference type="Pfam" id="PF18516"/>
    </source>
</evidence>
<name>A0A2M6Z2G0_9BACT</name>
<feature type="domain" description="Cas12a REC1" evidence="1">
    <location>
        <begin position="82"/>
        <end position="351"/>
    </location>
</feature>
<feature type="domain" description="Cas12a nuclease" evidence="2">
    <location>
        <begin position="1190"/>
        <end position="1343"/>
    </location>
</feature>
<evidence type="ECO:0000313" key="5">
    <source>
        <dbReference type="EMBL" id="PIU46507.1"/>
    </source>
</evidence>
<proteinExistence type="predicted"/>
<evidence type="ECO:0008006" key="7">
    <source>
        <dbReference type="Google" id="ProtNLM"/>
    </source>
</evidence>
<evidence type="ECO:0000313" key="6">
    <source>
        <dbReference type="Proteomes" id="UP000228777"/>
    </source>
</evidence>
<dbReference type="InterPro" id="IPR053993">
    <property type="entry name" value="Cas12a_PI"/>
</dbReference>
<dbReference type="EMBL" id="PEWP01000046">
    <property type="protein sequence ID" value="PIU46507.1"/>
    <property type="molecule type" value="Genomic_DNA"/>
</dbReference>
<dbReference type="Pfam" id="PF18501">
    <property type="entry name" value="REC1"/>
    <property type="match status" value="1"/>
</dbReference>
<protein>
    <recommendedName>
        <fullName evidence="7">Type V CRISPR-associated protein Cpf1</fullName>
    </recommendedName>
</protein>
<gene>
    <name evidence="5" type="ORF">COS93_02340</name>
</gene>
<dbReference type="InterPro" id="IPR040852">
    <property type="entry name" value="RuvC_1"/>
</dbReference>
<organism evidence="5 6">
    <name type="scientific">bacterium (Candidatus Gribaldobacteria) CG07_land_8_20_14_0_80_33_18</name>
    <dbReference type="NCBI Taxonomy" id="2014272"/>
    <lineage>
        <taxon>Bacteria</taxon>
        <taxon>Candidatus Gribaldobacteria</taxon>
    </lineage>
</organism>
<dbReference type="InterPro" id="IPR040787">
    <property type="entry name" value="Cas12a_REC1"/>
</dbReference>
<evidence type="ECO:0000259" key="4">
    <source>
        <dbReference type="Pfam" id="PF22222"/>
    </source>
</evidence>
<evidence type="ECO:0000259" key="1">
    <source>
        <dbReference type="Pfam" id="PF18501"/>
    </source>
</evidence>
<comment type="caution">
    <text evidence="5">The sequence shown here is derived from an EMBL/GenBank/DDBJ whole genome shotgun (WGS) entry which is preliminary data.</text>
</comment>
<dbReference type="Pfam" id="PF18510">
    <property type="entry name" value="NUC"/>
    <property type="match status" value="1"/>
</dbReference>
<feature type="domain" description="Cas12a PI" evidence="4">
    <location>
        <begin position="760"/>
        <end position="831"/>
    </location>
</feature>
<feature type="non-terminal residue" evidence="5">
    <location>
        <position position="1"/>
    </location>
</feature>
<sequence>IKSRNYKIIFYKNMTTETKKFESFEDFTNLYEISKTIQFNLVPLKWDSERKNIAEDKEFAEFKKHGIIEKDEQTSKNIKTTKFYLDILHGEFIEEALKELRFKKEDLEKIYFLSQKLEENKRDKQVNKEEGKKKYGEFKKQLSIARDNLLEELKNIFILTNQRYKLKNKYPSTNENDKNILLSKHVLELLRKRFTKEEIDKLRKNNQDSSIVYPDVEDGKGKSVFNMNAGFLDDFHKNREHSLYSVKGKKGSFGGRILDNFEIFNQNKKIFEEKYKKSDIDFSEVEKSFGRNLNDVFGFDFYNGCISQNGIDCYNKILGGESHKEERKKTRGLNEIINLYAQKKEQDYKEQKKEGNQQKAKFSRKNYPTLMPLQKRVLSKILKKEILIEGDTDLICELNDFIKKSEGKVEKARTMIDLLCSYKKNHFDLTKIYLPKSKINSFAYKVFKEPQEFMAVYRDGRKNLGLIDFGKIKDYLNGNKLEYKDFFKPLAQGESGFDAFLCIWKHEFGILISGGETIVKGGQKEKVINLDIKKSELEKWLKWFKDKVAKNEKMTDKDEGMWCSAVLDYSQTILDITKRAEIFWLNEKQEIKVSDSKDGVFYSWFNEFIDDGFTPFIYFDKFRNYLNKRSKNTAKGFRLYFNTDHLLDGWDMNKEPQYRGFLLRKGNDYYLGIGNENGKIFHKLKSGSNLVEEVPEAYTVKDGDDYYEKIDYKQLDIGKFEGIAFPKKTNSEENYQKALKKRADEFLNGNISKLQKLIETKKEYDDFKVKRQKDKAWDRRFDTKKMKELISYYITCLNTRKEWKRFNFEFKKPEEYNDKPDFVNHLQRQAYWINPKRVSKKYVDEKVAQGEMFLFKIHSKDFYDFEKKLSNNNPYRLDKKPSKTNLFTQYFLELFSDENIRNIKSKDLNKSIFELDGKAELRFRRKTDNVKLKFYKKNGKIITCANKKDGNMEKEVIEHRRFTKDVITLHLKIRLNFGKEIEPQEFNKIVNTKLSVKESIEILGIDRGENNLVYYCLLNEEGEIKECASLNKVGERIRKLGDGTCIKEPVDYYQKLVEREQQRDWEQKNWQKITPIKDLKRGYLANVINEITKIVFANIEKGVATIIALEDLGQNFKRTRFFRERQVYQEFEKDLISKLNYLVDKNKKNYRKAYQFTFKVDSVQDMEKKKQIGNLFYVGASYTSKICPSPTCGWRKRLYIKNSETKGKIVKALESIKIFYEKEKDRFRFDYQWEQKYKKEGKEKKYGDIDTVFSSVSRLRYDRGKNKTEPYKDKTENSVTNKIKDLFKNRINIIQDANITEKIIKKEKELDAGFFHDLINYFNLILQIRNYDKENGDDYIQCPYCGFDSRNSKVDSEQLREIANGDANGAYNIARKGLMLLKRIKANPEKPNLIISSKDWDEVVSEWDKFVQKD</sequence>
<dbReference type="Pfam" id="PF22222">
    <property type="entry name" value="Cpf1_PI-like"/>
    <property type="match status" value="1"/>
</dbReference>
<dbReference type="Pfam" id="PF18516">
    <property type="entry name" value="RuvC_1"/>
    <property type="match status" value="1"/>
</dbReference>
<evidence type="ECO:0000259" key="2">
    <source>
        <dbReference type="Pfam" id="PF18510"/>
    </source>
</evidence>
<accession>A0A2M6Z2G0</accession>
<reference evidence="6" key="1">
    <citation type="submission" date="2017-09" db="EMBL/GenBank/DDBJ databases">
        <title>Depth-based differentiation of microbial function through sediment-hosted aquifers and enrichment of novel symbionts in the deep terrestrial subsurface.</title>
        <authorList>
            <person name="Probst A.J."/>
            <person name="Ladd B."/>
            <person name="Jarett J.K."/>
            <person name="Geller-Mcgrath D.E."/>
            <person name="Sieber C.M.K."/>
            <person name="Emerson J.B."/>
            <person name="Anantharaman K."/>
            <person name="Thomas B.C."/>
            <person name="Malmstrom R."/>
            <person name="Stieglmeier M."/>
            <person name="Klingl A."/>
            <person name="Woyke T."/>
            <person name="Ryan C.M."/>
            <person name="Banfield J.F."/>
        </authorList>
    </citation>
    <scope>NUCLEOTIDE SEQUENCE [LARGE SCALE GENOMIC DNA]</scope>
</reference>
<dbReference type="Proteomes" id="UP000228777">
    <property type="component" value="Unassembled WGS sequence"/>
</dbReference>
<feature type="domain" description="Cas12a RuvC nuclease" evidence="3">
    <location>
        <begin position="984"/>
        <end position="1412"/>
    </location>
</feature>